<evidence type="ECO:0000256" key="4">
    <source>
        <dbReference type="ARBA" id="ARBA00022801"/>
    </source>
</evidence>
<dbReference type="InterPro" id="IPR040451">
    <property type="entry name" value="GH81_N"/>
</dbReference>
<dbReference type="Proteomes" id="UP000595140">
    <property type="component" value="Unassembled WGS sequence"/>
</dbReference>
<dbReference type="GO" id="GO:0000272">
    <property type="term" value="P:polysaccharide catabolic process"/>
    <property type="evidence" value="ECO:0007669"/>
    <property type="project" value="UniProtKB-KW"/>
</dbReference>
<evidence type="ECO:0000259" key="11">
    <source>
        <dbReference type="Pfam" id="PF17652"/>
    </source>
</evidence>
<dbReference type="PANTHER" id="PTHR31983">
    <property type="entry name" value="ENDO-1,3(4)-BETA-GLUCANASE 1"/>
    <property type="match status" value="1"/>
</dbReference>
<dbReference type="InterPro" id="IPR040720">
    <property type="entry name" value="GH81_C"/>
</dbReference>
<evidence type="ECO:0000256" key="8">
    <source>
        <dbReference type="ARBA" id="ARBA00023326"/>
    </source>
</evidence>
<dbReference type="Pfam" id="PF03639">
    <property type="entry name" value="Glyco_hydro_81"/>
    <property type="match status" value="1"/>
</dbReference>
<sequence>MVKSQSIVWCLQLCQTAPSGFLQEHLNSAITIVNSYIWELKKLFAYSKINLYITLLAKNYAAKVRRVMMALKKIARKVKYIVSKSFNKLYKQTPSRRRPQQPPQPPLHSSSPPPVLSSSPAAAPMSPPAPAHRPFVFPRAQSTVLPDPSRFFAAHLLSKPLPTNSFFQNFVLKNGDQPEYIHPYLLKSSQSSLSLCYPSQFRNPAFVYQIFNSDLTISALNNADPNAAHVVSSFSDLSLTLDLPSSNLRFFLVRGSPFLTCEVNRIVPISISTIHAILECSPNETQTKYTIKLNNNQTWLLYASSPINLSHDLSTITSGHFLGVFRIALLPDSDPICEPVLDGFSSCYPIAGDAVFSKPFCLEYKWEKRGWGDLLMLAHPLHLRLLSDAGCRFTILDVFKYSSIDGDLVGIVGDSWLLKCDPISVTWHSIKGINEESHGEVIAALNADVLALDSAKIQTSSSYFYGKLIARAARLALIAEEVSHFDAIPTIRSFLKAAIEPWLDGTFNANGFLYDSKWGGLVTRQGLTDTGADFGFGIFNDHHYHIGYFVYAIAVLSKIDSAWGRKYKGQAYSLVADFMNLSRHSNYTRLRCFDLWKLHSWAGGLTEFADGRNQESTSEAINAYYSAALMGLAYGDTHLVAVGSTLSAFEIQSAQTWWHIREDNNLYPEVFSRENRVVGVLWATKRDSGLWFAPAEWKECRLGIQLLPLLPISEVLFSDAKFVKQLVEWTLPALAREGVGEGWKGFVYALEGVYDKVGALEKVRGLRGYDDGNSLTNLLWWVHSRDDDGVDEGDDGRRGSRFCWSHHYYGHG</sequence>
<evidence type="ECO:0000313" key="12">
    <source>
        <dbReference type="EMBL" id="VFQ58425.1"/>
    </source>
</evidence>
<evidence type="ECO:0000256" key="6">
    <source>
        <dbReference type="ARBA" id="ARBA00023295"/>
    </source>
</evidence>
<evidence type="ECO:0000256" key="2">
    <source>
        <dbReference type="ARBA" id="ARBA00010730"/>
    </source>
</evidence>
<evidence type="ECO:0000256" key="1">
    <source>
        <dbReference type="ARBA" id="ARBA00000382"/>
    </source>
</evidence>
<accession>A0A484K1Z0</accession>
<dbReference type="GO" id="GO:0071555">
    <property type="term" value="P:cell wall organization"/>
    <property type="evidence" value="ECO:0007669"/>
    <property type="project" value="UniProtKB-KW"/>
</dbReference>
<dbReference type="OrthoDB" id="4473401at2759"/>
<evidence type="ECO:0000256" key="9">
    <source>
        <dbReference type="SAM" id="MobiDB-lite"/>
    </source>
</evidence>
<evidence type="ECO:0000256" key="3">
    <source>
        <dbReference type="ARBA" id="ARBA00012780"/>
    </source>
</evidence>
<organism evidence="12 13">
    <name type="scientific">Cuscuta campestris</name>
    <dbReference type="NCBI Taxonomy" id="132261"/>
    <lineage>
        <taxon>Eukaryota</taxon>
        <taxon>Viridiplantae</taxon>
        <taxon>Streptophyta</taxon>
        <taxon>Embryophyta</taxon>
        <taxon>Tracheophyta</taxon>
        <taxon>Spermatophyta</taxon>
        <taxon>Magnoliopsida</taxon>
        <taxon>eudicotyledons</taxon>
        <taxon>Gunneridae</taxon>
        <taxon>Pentapetalae</taxon>
        <taxon>asterids</taxon>
        <taxon>lamiids</taxon>
        <taxon>Solanales</taxon>
        <taxon>Convolvulaceae</taxon>
        <taxon>Cuscuteae</taxon>
        <taxon>Cuscuta</taxon>
        <taxon>Cuscuta subgen. Grammica</taxon>
        <taxon>Cuscuta sect. Cleistogrammica</taxon>
    </lineage>
</organism>
<name>A0A484K1Z0_9ASTE</name>
<evidence type="ECO:0000259" key="10">
    <source>
        <dbReference type="Pfam" id="PF03639"/>
    </source>
</evidence>
<gene>
    <name evidence="12" type="ORF">CCAM_LOCUS201</name>
</gene>
<keyword evidence="8" id="KW-0624">Polysaccharide degradation</keyword>
<keyword evidence="7" id="KW-0961">Cell wall biogenesis/degradation</keyword>
<feature type="region of interest" description="Disordered" evidence="9">
    <location>
        <begin position="91"/>
        <end position="129"/>
    </location>
</feature>
<keyword evidence="13" id="KW-1185">Reference proteome</keyword>
<dbReference type="InterPro" id="IPR005200">
    <property type="entry name" value="Endo-beta-glucanase"/>
</dbReference>
<feature type="compositionally biased region" description="Pro residues" evidence="9">
    <location>
        <begin position="100"/>
        <end position="115"/>
    </location>
</feature>
<dbReference type="GO" id="GO:0042973">
    <property type="term" value="F:glucan endo-1,3-beta-D-glucosidase activity"/>
    <property type="evidence" value="ECO:0007669"/>
    <property type="project" value="UniProtKB-EC"/>
</dbReference>
<dbReference type="EC" id="3.2.1.39" evidence="3"/>
<feature type="domain" description="Glycosyl hydrolase family 81 N-terminal" evidence="10">
    <location>
        <begin position="157"/>
        <end position="426"/>
    </location>
</feature>
<evidence type="ECO:0000313" key="13">
    <source>
        <dbReference type="Proteomes" id="UP000595140"/>
    </source>
</evidence>
<proteinExistence type="inferred from homology"/>
<dbReference type="GO" id="GO:0052861">
    <property type="term" value="F:endo-1,3(4)-beta-glucanase activity"/>
    <property type="evidence" value="ECO:0007669"/>
    <property type="project" value="InterPro"/>
</dbReference>
<feature type="domain" description="Glycosyl hydrolase family 81 C-terminal" evidence="11">
    <location>
        <begin position="433"/>
        <end position="781"/>
    </location>
</feature>
<keyword evidence="6" id="KW-0326">Glycosidase</keyword>
<reference evidence="12 13" key="1">
    <citation type="submission" date="2018-04" db="EMBL/GenBank/DDBJ databases">
        <authorList>
            <person name="Vogel A."/>
        </authorList>
    </citation>
    <scope>NUCLEOTIDE SEQUENCE [LARGE SCALE GENOMIC DNA]</scope>
</reference>
<evidence type="ECO:0000256" key="7">
    <source>
        <dbReference type="ARBA" id="ARBA00023316"/>
    </source>
</evidence>
<protein>
    <recommendedName>
        <fullName evidence="3">glucan endo-1,3-beta-D-glucosidase</fullName>
        <ecNumber evidence="3">3.2.1.39</ecNumber>
    </recommendedName>
</protein>
<evidence type="ECO:0000256" key="5">
    <source>
        <dbReference type="ARBA" id="ARBA00023277"/>
    </source>
</evidence>
<dbReference type="PANTHER" id="PTHR31983:SF0">
    <property type="entry name" value="GLUCAN ENDO-1,3-BETA-D-GLUCOSIDASE 2"/>
    <property type="match status" value="1"/>
</dbReference>
<keyword evidence="5" id="KW-0119">Carbohydrate metabolism</keyword>
<dbReference type="PROSITE" id="PS52008">
    <property type="entry name" value="GH81"/>
    <property type="match status" value="1"/>
</dbReference>
<comment type="similarity">
    <text evidence="2">Belongs to the glycosyl hydrolase 81 family.</text>
</comment>
<dbReference type="Gene3D" id="2.70.98.30">
    <property type="entry name" value="Golgi alpha-mannosidase II, domain 4"/>
    <property type="match status" value="1"/>
</dbReference>
<keyword evidence="4" id="KW-0378">Hydrolase</keyword>
<dbReference type="Pfam" id="PF17652">
    <property type="entry name" value="Glyco_hydro81C"/>
    <property type="match status" value="1"/>
</dbReference>
<comment type="catalytic activity">
    <reaction evidence="1">
        <text>Hydrolysis of (1-&gt;3)-beta-D-glucosidic linkages in (1-&gt;3)-beta-D-glucans.</text>
        <dbReference type="EC" id="3.2.1.39"/>
    </reaction>
</comment>
<dbReference type="EMBL" id="OOIL02000001">
    <property type="protein sequence ID" value="VFQ58425.1"/>
    <property type="molecule type" value="Genomic_DNA"/>
</dbReference>
<dbReference type="AlphaFoldDB" id="A0A484K1Z0"/>